<keyword evidence="2" id="KW-0229">DNA integration</keyword>
<dbReference type="GO" id="GO:0006310">
    <property type="term" value="P:DNA recombination"/>
    <property type="evidence" value="ECO:0007669"/>
    <property type="project" value="UniProtKB-KW"/>
</dbReference>
<evidence type="ECO:0000256" key="4">
    <source>
        <dbReference type="ARBA" id="ARBA00023172"/>
    </source>
</evidence>
<dbReference type="InterPro" id="IPR010998">
    <property type="entry name" value="Integrase_recombinase_N"/>
</dbReference>
<protein>
    <submittedName>
        <fullName evidence="6">Prophage CP4-57 integrase</fullName>
    </submittedName>
</protein>
<dbReference type="InterPro" id="IPR002104">
    <property type="entry name" value="Integrase_catalytic"/>
</dbReference>
<sequence length="480" mass="55325">MATNRLTDRQVANAKPREKEYTLSDGNGLYLRVQACGTRTWLFRFTDLSGKQGKLSLGPYPARTLAAARVEAMKCRRQLLDGIDPRSKPQNVPRTFKQAYEQWIRESLSKRRNARGVYACGRRMKKHILPSIGGDLLTTVTRYKLISLLDTLREAGRPAQAGCILIDLVQMLNYAEGRHWIAQNPIRNLRKRDLEIVDVVRERVLYPFELVVLRNRLANPIRMTNACKAGIWLSMSTLARAGELAQLREDDIDWDQRTWFLEADKTKSKRAHLIHLSDFAFYWLCRLRESPYRTSEYLFPGTRGATHAKNTSFSHQITQRQKPDSTIEDAGTLIMPHGKWVMHDMRRTGATLMGELGVPEELIEMCLNHRTSDKSLVYTYQKQQRLDDRQAAFELLGDYLMALLGHPEDWQRDAVDPDPTTVLLPHAHTQWMTAPHLAANRESFLATRVVQQLITRLHRSSSPSDRMKLEQRLNEILLEN</sequence>
<organism evidence="6 7">
    <name type="scientific">Pigmentiphaga humi</name>
    <dbReference type="NCBI Taxonomy" id="2478468"/>
    <lineage>
        <taxon>Bacteria</taxon>
        <taxon>Pseudomonadati</taxon>
        <taxon>Pseudomonadota</taxon>
        <taxon>Betaproteobacteria</taxon>
        <taxon>Burkholderiales</taxon>
        <taxon>Alcaligenaceae</taxon>
        <taxon>Pigmentiphaga</taxon>
    </lineage>
</organism>
<keyword evidence="7" id="KW-1185">Reference proteome</keyword>
<dbReference type="Pfam" id="PF00589">
    <property type="entry name" value="Phage_integrase"/>
    <property type="match status" value="1"/>
</dbReference>
<evidence type="ECO:0000313" key="6">
    <source>
        <dbReference type="EMBL" id="VCU71573.1"/>
    </source>
</evidence>
<dbReference type="RefSeq" id="WP_124081168.1">
    <property type="nucleotide sequence ID" value="NZ_UWPJ01000027.1"/>
</dbReference>
<keyword evidence="4" id="KW-0233">DNA recombination</keyword>
<dbReference type="Proteomes" id="UP000277294">
    <property type="component" value="Unassembled WGS sequence"/>
</dbReference>
<dbReference type="InterPro" id="IPR025166">
    <property type="entry name" value="Integrase_DNA_bind_dom"/>
</dbReference>
<dbReference type="Gene3D" id="1.10.150.130">
    <property type="match status" value="1"/>
</dbReference>
<dbReference type="PANTHER" id="PTHR30629:SF2">
    <property type="entry name" value="PROPHAGE INTEGRASE INTS-RELATED"/>
    <property type="match status" value="1"/>
</dbReference>
<keyword evidence="3" id="KW-0238">DNA-binding</keyword>
<dbReference type="InterPro" id="IPR038488">
    <property type="entry name" value="Integrase_DNA-bd_sf"/>
</dbReference>
<evidence type="ECO:0000256" key="3">
    <source>
        <dbReference type="ARBA" id="ARBA00023125"/>
    </source>
</evidence>
<dbReference type="PANTHER" id="PTHR30629">
    <property type="entry name" value="PROPHAGE INTEGRASE"/>
    <property type="match status" value="1"/>
</dbReference>
<evidence type="ECO:0000259" key="5">
    <source>
        <dbReference type="PROSITE" id="PS51898"/>
    </source>
</evidence>
<dbReference type="InterPro" id="IPR050808">
    <property type="entry name" value="Phage_Integrase"/>
</dbReference>
<dbReference type="PROSITE" id="PS51898">
    <property type="entry name" value="TYR_RECOMBINASE"/>
    <property type="match status" value="1"/>
</dbReference>
<evidence type="ECO:0000256" key="2">
    <source>
        <dbReference type="ARBA" id="ARBA00022908"/>
    </source>
</evidence>
<reference evidence="6 7" key="1">
    <citation type="submission" date="2018-10" db="EMBL/GenBank/DDBJ databases">
        <authorList>
            <person name="Criscuolo A."/>
        </authorList>
    </citation>
    <scope>NUCLEOTIDE SEQUENCE [LARGE SCALE GENOMIC DNA]</scope>
    <source>
        <strain evidence="6">DnA1</strain>
    </source>
</reference>
<dbReference type="InterPro" id="IPR013762">
    <property type="entry name" value="Integrase-like_cat_sf"/>
</dbReference>
<dbReference type="AlphaFoldDB" id="A0A3P4B5J3"/>
<dbReference type="Gene3D" id="3.30.160.390">
    <property type="entry name" value="Integrase, DNA-binding domain"/>
    <property type="match status" value="1"/>
</dbReference>
<dbReference type="InterPro" id="IPR011010">
    <property type="entry name" value="DNA_brk_join_enz"/>
</dbReference>
<accession>A0A3P4B5J3</accession>
<dbReference type="GO" id="GO:0003677">
    <property type="term" value="F:DNA binding"/>
    <property type="evidence" value="ECO:0007669"/>
    <property type="project" value="UniProtKB-KW"/>
</dbReference>
<dbReference type="SUPFAM" id="SSF56349">
    <property type="entry name" value="DNA breaking-rejoining enzymes"/>
    <property type="match status" value="1"/>
</dbReference>
<dbReference type="OrthoDB" id="9775880at2"/>
<evidence type="ECO:0000256" key="1">
    <source>
        <dbReference type="ARBA" id="ARBA00008857"/>
    </source>
</evidence>
<dbReference type="GO" id="GO:0015074">
    <property type="term" value="P:DNA integration"/>
    <property type="evidence" value="ECO:0007669"/>
    <property type="project" value="UniProtKB-KW"/>
</dbReference>
<feature type="domain" description="Tyr recombinase" evidence="5">
    <location>
        <begin position="200"/>
        <end position="393"/>
    </location>
</feature>
<proteinExistence type="inferred from homology"/>
<dbReference type="Pfam" id="PF13356">
    <property type="entry name" value="Arm-DNA-bind_3"/>
    <property type="match status" value="1"/>
</dbReference>
<name>A0A3P4B5J3_9BURK</name>
<dbReference type="Gene3D" id="1.10.443.10">
    <property type="entry name" value="Intergrase catalytic core"/>
    <property type="match status" value="1"/>
</dbReference>
<dbReference type="EMBL" id="UWPJ01000027">
    <property type="protein sequence ID" value="VCU71573.1"/>
    <property type="molecule type" value="Genomic_DNA"/>
</dbReference>
<gene>
    <name evidence="6" type="primary">intA_2</name>
    <name evidence="6" type="ORF">PIGHUM_03658</name>
</gene>
<comment type="similarity">
    <text evidence="1">Belongs to the 'phage' integrase family.</text>
</comment>
<evidence type="ECO:0000313" key="7">
    <source>
        <dbReference type="Proteomes" id="UP000277294"/>
    </source>
</evidence>